<feature type="transmembrane region" description="Helical" evidence="6">
    <location>
        <begin position="536"/>
        <end position="559"/>
    </location>
</feature>
<evidence type="ECO:0000256" key="5">
    <source>
        <dbReference type="SAM" id="MobiDB-lite"/>
    </source>
</evidence>
<evidence type="ECO:0000313" key="9">
    <source>
        <dbReference type="Proteomes" id="UP001303760"/>
    </source>
</evidence>
<dbReference type="InterPro" id="IPR020846">
    <property type="entry name" value="MFS_dom"/>
</dbReference>
<feature type="transmembrane region" description="Helical" evidence="6">
    <location>
        <begin position="189"/>
        <end position="211"/>
    </location>
</feature>
<dbReference type="SUPFAM" id="SSF103473">
    <property type="entry name" value="MFS general substrate transporter"/>
    <property type="match status" value="1"/>
</dbReference>
<feature type="region of interest" description="Disordered" evidence="5">
    <location>
        <begin position="1"/>
        <end position="55"/>
    </location>
</feature>
<dbReference type="CDD" id="cd17502">
    <property type="entry name" value="MFS_Azr1_MDR_like"/>
    <property type="match status" value="1"/>
</dbReference>
<feature type="compositionally biased region" description="Basic and acidic residues" evidence="5">
    <location>
        <begin position="24"/>
        <end position="35"/>
    </location>
</feature>
<feature type="transmembrane region" description="Helical" evidence="6">
    <location>
        <begin position="363"/>
        <end position="381"/>
    </location>
</feature>
<keyword evidence="9" id="KW-1185">Reference proteome</keyword>
<keyword evidence="4 6" id="KW-0472">Membrane</keyword>
<feature type="region of interest" description="Disordered" evidence="5">
    <location>
        <begin position="560"/>
        <end position="583"/>
    </location>
</feature>
<feature type="transmembrane region" description="Helical" evidence="6">
    <location>
        <begin position="422"/>
        <end position="443"/>
    </location>
</feature>
<feature type="transmembrane region" description="Helical" evidence="6">
    <location>
        <begin position="262"/>
        <end position="283"/>
    </location>
</feature>
<dbReference type="PANTHER" id="PTHR23501">
    <property type="entry name" value="MAJOR FACILITATOR SUPERFAMILY"/>
    <property type="match status" value="1"/>
</dbReference>
<protein>
    <submittedName>
        <fullName evidence="8">MFS general substrate transporter</fullName>
    </submittedName>
</protein>
<evidence type="ECO:0000256" key="4">
    <source>
        <dbReference type="ARBA" id="ARBA00023136"/>
    </source>
</evidence>
<feature type="transmembrane region" description="Helical" evidence="6">
    <location>
        <begin position="455"/>
        <end position="476"/>
    </location>
</feature>
<dbReference type="GO" id="GO:0005886">
    <property type="term" value="C:plasma membrane"/>
    <property type="evidence" value="ECO:0007669"/>
    <property type="project" value="TreeGrafter"/>
</dbReference>
<feature type="transmembrane region" description="Helical" evidence="6">
    <location>
        <begin position="330"/>
        <end position="351"/>
    </location>
</feature>
<keyword evidence="3 6" id="KW-1133">Transmembrane helix</keyword>
<dbReference type="Pfam" id="PF07690">
    <property type="entry name" value="MFS_1"/>
    <property type="match status" value="1"/>
</dbReference>
<feature type="transmembrane region" description="Helical" evidence="6">
    <location>
        <begin position="101"/>
        <end position="119"/>
    </location>
</feature>
<feature type="transmembrane region" description="Helical" evidence="6">
    <location>
        <begin position="131"/>
        <end position="150"/>
    </location>
</feature>
<feature type="transmembrane region" description="Helical" evidence="6">
    <location>
        <begin position="156"/>
        <end position="177"/>
    </location>
</feature>
<dbReference type="Gene3D" id="1.20.1250.20">
    <property type="entry name" value="MFS general substrate transporter like domains"/>
    <property type="match status" value="2"/>
</dbReference>
<evidence type="ECO:0000256" key="1">
    <source>
        <dbReference type="ARBA" id="ARBA00004141"/>
    </source>
</evidence>
<proteinExistence type="predicted"/>
<evidence type="ECO:0000313" key="8">
    <source>
        <dbReference type="EMBL" id="KAK4235719.1"/>
    </source>
</evidence>
<dbReference type="PANTHER" id="PTHR23501:SF199">
    <property type="entry name" value="MFS EFFLUX TRANSPORTER INPD-RELATED"/>
    <property type="match status" value="1"/>
</dbReference>
<comment type="subcellular location">
    <subcellularLocation>
        <location evidence="1">Membrane</location>
        <topology evidence="1">Multi-pass membrane protein</topology>
    </subcellularLocation>
</comment>
<dbReference type="PROSITE" id="PS50850">
    <property type="entry name" value="MFS"/>
    <property type="match status" value="1"/>
</dbReference>
<dbReference type="Proteomes" id="UP001303760">
    <property type="component" value="Unassembled WGS sequence"/>
</dbReference>
<feature type="transmembrane region" description="Helical" evidence="6">
    <location>
        <begin position="223"/>
        <end position="241"/>
    </location>
</feature>
<reference evidence="8" key="2">
    <citation type="submission" date="2023-05" db="EMBL/GenBank/DDBJ databases">
        <authorList>
            <consortium name="Lawrence Berkeley National Laboratory"/>
            <person name="Steindorff A."/>
            <person name="Hensen N."/>
            <person name="Bonometti L."/>
            <person name="Westerberg I."/>
            <person name="Brannstrom I.O."/>
            <person name="Guillou S."/>
            <person name="Cros-Aarteil S."/>
            <person name="Calhoun S."/>
            <person name="Haridas S."/>
            <person name="Kuo A."/>
            <person name="Mondo S."/>
            <person name="Pangilinan J."/>
            <person name="Riley R."/>
            <person name="Labutti K."/>
            <person name="Andreopoulos B."/>
            <person name="Lipzen A."/>
            <person name="Chen C."/>
            <person name="Yanf M."/>
            <person name="Daum C."/>
            <person name="Ng V."/>
            <person name="Clum A."/>
            <person name="Ohm R."/>
            <person name="Martin F."/>
            <person name="Silar P."/>
            <person name="Natvig D."/>
            <person name="Lalanne C."/>
            <person name="Gautier V."/>
            <person name="Ament-Velasquez S.L."/>
            <person name="Kruys A."/>
            <person name="Hutchinson M.I."/>
            <person name="Powell A.J."/>
            <person name="Barry K."/>
            <person name="Miller A.N."/>
            <person name="Grigoriev I.V."/>
            <person name="Debuchy R."/>
            <person name="Gladieux P."/>
            <person name="Thoren M.H."/>
            <person name="Johannesson H."/>
        </authorList>
    </citation>
    <scope>NUCLEOTIDE SEQUENCE</scope>
    <source>
        <strain evidence="8">CBS 532.94</strain>
    </source>
</reference>
<feature type="transmembrane region" description="Helical" evidence="6">
    <location>
        <begin position="393"/>
        <end position="416"/>
    </location>
</feature>
<keyword evidence="2 6" id="KW-0812">Transmembrane</keyword>
<organism evidence="8 9">
    <name type="scientific">Achaetomium macrosporum</name>
    <dbReference type="NCBI Taxonomy" id="79813"/>
    <lineage>
        <taxon>Eukaryota</taxon>
        <taxon>Fungi</taxon>
        <taxon>Dikarya</taxon>
        <taxon>Ascomycota</taxon>
        <taxon>Pezizomycotina</taxon>
        <taxon>Sordariomycetes</taxon>
        <taxon>Sordariomycetidae</taxon>
        <taxon>Sordariales</taxon>
        <taxon>Chaetomiaceae</taxon>
        <taxon>Achaetomium</taxon>
    </lineage>
</organism>
<evidence type="ECO:0000256" key="6">
    <source>
        <dbReference type="SAM" id="Phobius"/>
    </source>
</evidence>
<gene>
    <name evidence="8" type="ORF">C8A03DRAFT_36413</name>
</gene>
<evidence type="ECO:0000259" key="7">
    <source>
        <dbReference type="PROSITE" id="PS50850"/>
    </source>
</evidence>
<sequence length="583" mass="62294">MRDSSVAPENATAEWEDAASTTDSAEKRGAQDTGHETPAPLGTTSTDEKNEEHEPDHPIGLKLIMIGFGLCLAVLCSNLDRSILGVATPQITADFNSLGDIGWYGSAYLLMSCCSQMFFGKVYAHFNVKWIFLSALAIFEIGSVLCAAAASSDCLIVGRAVAGLGATGISTGALLIISRSMPISQRPKYTAMIGAAMGVTLVIAPFLGGILTDKVTWRWCFWINLPLGGLALLITFFLVHLPEKPEQNDAISWAQFARKVDLVGNIILLPGVVCLLLAFQWGGTIYAWNSWRCILLLCIFGIVSLIWAVIQVRGGDNSTVPMRLLKIRSILAATWFAFCLFGMLFVQSYYIPVWFQAAGGDSAYTAGIKLLATTAAMTVFFPITGFMTTATGYYVPSMIAGSVVSAVASGLMLRFGLDTSTVYWAIALVLSGMGFGLGGQQCMMVPQTILQGEDIALGTSVIMFAETLSGSVFLAVSENVFETRLIRELTFRAPAANPAAVIANGASGLRPAMSKLYDTQTVDGILDSFVEALQPVWIIGVVLAALSLVGALATEWASVKRKDKDRQGKTAVSEDTPQSDATP</sequence>
<dbReference type="InterPro" id="IPR036259">
    <property type="entry name" value="MFS_trans_sf"/>
</dbReference>
<feature type="compositionally biased region" description="Basic and acidic residues" evidence="5">
    <location>
        <begin position="46"/>
        <end position="55"/>
    </location>
</feature>
<feature type="transmembrane region" description="Helical" evidence="6">
    <location>
        <begin position="289"/>
        <end position="310"/>
    </location>
</feature>
<dbReference type="EMBL" id="MU860243">
    <property type="protein sequence ID" value="KAK4235719.1"/>
    <property type="molecule type" value="Genomic_DNA"/>
</dbReference>
<name>A0AAN7C5D2_9PEZI</name>
<feature type="transmembrane region" description="Helical" evidence="6">
    <location>
        <begin position="59"/>
        <end position="81"/>
    </location>
</feature>
<reference evidence="8" key="1">
    <citation type="journal article" date="2023" name="Mol. Phylogenet. Evol.">
        <title>Genome-scale phylogeny and comparative genomics of the fungal order Sordariales.</title>
        <authorList>
            <person name="Hensen N."/>
            <person name="Bonometti L."/>
            <person name="Westerberg I."/>
            <person name="Brannstrom I.O."/>
            <person name="Guillou S."/>
            <person name="Cros-Aarteil S."/>
            <person name="Calhoun S."/>
            <person name="Haridas S."/>
            <person name="Kuo A."/>
            <person name="Mondo S."/>
            <person name="Pangilinan J."/>
            <person name="Riley R."/>
            <person name="LaButti K."/>
            <person name="Andreopoulos B."/>
            <person name="Lipzen A."/>
            <person name="Chen C."/>
            <person name="Yan M."/>
            <person name="Daum C."/>
            <person name="Ng V."/>
            <person name="Clum A."/>
            <person name="Steindorff A."/>
            <person name="Ohm R.A."/>
            <person name="Martin F."/>
            <person name="Silar P."/>
            <person name="Natvig D.O."/>
            <person name="Lalanne C."/>
            <person name="Gautier V."/>
            <person name="Ament-Velasquez S.L."/>
            <person name="Kruys A."/>
            <person name="Hutchinson M.I."/>
            <person name="Powell A.J."/>
            <person name="Barry K."/>
            <person name="Miller A.N."/>
            <person name="Grigoriev I.V."/>
            <person name="Debuchy R."/>
            <person name="Gladieux P."/>
            <person name="Hiltunen Thoren M."/>
            <person name="Johannesson H."/>
        </authorList>
    </citation>
    <scope>NUCLEOTIDE SEQUENCE</scope>
    <source>
        <strain evidence="8">CBS 532.94</strain>
    </source>
</reference>
<feature type="domain" description="Major facilitator superfamily (MFS) profile" evidence="7">
    <location>
        <begin position="66"/>
        <end position="562"/>
    </location>
</feature>
<comment type="caution">
    <text evidence="8">The sequence shown here is derived from an EMBL/GenBank/DDBJ whole genome shotgun (WGS) entry which is preliminary data.</text>
</comment>
<dbReference type="GO" id="GO:0022857">
    <property type="term" value="F:transmembrane transporter activity"/>
    <property type="evidence" value="ECO:0007669"/>
    <property type="project" value="InterPro"/>
</dbReference>
<evidence type="ECO:0000256" key="2">
    <source>
        <dbReference type="ARBA" id="ARBA00022692"/>
    </source>
</evidence>
<dbReference type="InterPro" id="IPR011701">
    <property type="entry name" value="MFS"/>
</dbReference>
<dbReference type="AlphaFoldDB" id="A0AAN7C5D2"/>
<evidence type="ECO:0000256" key="3">
    <source>
        <dbReference type="ARBA" id="ARBA00022989"/>
    </source>
</evidence>
<accession>A0AAN7C5D2</accession>
<feature type="compositionally biased region" description="Polar residues" evidence="5">
    <location>
        <begin position="573"/>
        <end position="583"/>
    </location>
</feature>